<comment type="caution">
    <text evidence="7">The sequence shown here is derived from an EMBL/GenBank/DDBJ whole genome shotgun (WGS) entry which is preliminary data.</text>
</comment>
<accession>A0ABW0JSV0</accession>
<keyword evidence="4" id="KW-0862">Zinc</keyword>
<feature type="domain" description="Extradiol ring-cleavage dioxygenase class III enzyme subunit B" evidence="6">
    <location>
        <begin position="38"/>
        <end position="233"/>
    </location>
</feature>
<dbReference type="RefSeq" id="WP_377338600.1">
    <property type="nucleotide sequence ID" value="NZ_JALBWS010000015.1"/>
</dbReference>
<name>A0ABW0JSV0_9GAMM</name>
<evidence type="ECO:0000313" key="7">
    <source>
        <dbReference type="EMBL" id="MFC5439208.1"/>
    </source>
</evidence>
<evidence type="ECO:0000256" key="4">
    <source>
        <dbReference type="ARBA" id="ARBA00022833"/>
    </source>
</evidence>
<evidence type="ECO:0000256" key="3">
    <source>
        <dbReference type="ARBA" id="ARBA00022723"/>
    </source>
</evidence>
<evidence type="ECO:0000256" key="5">
    <source>
        <dbReference type="ARBA" id="ARBA00023002"/>
    </source>
</evidence>
<dbReference type="Gene3D" id="3.40.830.10">
    <property type="entry name" value="LigB-like"/>
    <property type="match status" value="1"/>
</dbReference>
<keyword evidence="7" id="KW-0223">Dioxygenase</keyword>
<proteinExistence type="inferred from homology"/>
<dbReference type="PANTHER" id="PTHR30096">
    <property type="entry name" value="4,5-DOPA DIOXYGENASE EXTRADIOL-LIKE PROTEIN"/>
    <property type="match status" value="1"/>
</dbReference>
<dbReference type="Pfam" id="PF02900">
    <property type="entry name" value="LigB"/>
    <property type="match status" value="1"/>
</dbReference>
<gene>
    <name evidence="7" type="ORF">ACFPK0_04165</name>
</gene>
<keyword evidence="8" id="KW-1185">Reference proteome</keyword>
<dbReference type="InterPro" id="IPR014436">
    <property type="entry name" value="Extradiol_dOase_DODA"/>
</dbReference>
<evidence type="ECO:0000256" key="2">
    <source>
        <dbReference type="ARBA" id="ARBA00007581"/>
    </source>
</evidence>
<evidence type="ECO:0000259" key="6">
    <source>
        <dbReference type="Pfam" id="PF02900"/>
    </source>
</evidence>
<organism evidence="7 8">
    <name type="scientific">Rhodanobacter ginsenosidimutans</name>
    <dbReference type="NCBI Taxonomy" id="490571"/>
    <lineage>
        <taxon>Bacteria</taxon>
        <taxon>Pseudomonadati</taxon>
        <taxon>Pseudomonadota</taxon>
        <taxon>Gammaproteobacteria</taxon>
        <taxon>Lysobacterales</taxon>
        <taxon>Rhodanobacteraceae</taxon>
        <taxon>Rhodanobacter</taxon>
    </lineage>
</organism>
<dbReference type="Proteomes" id="UP001596018">
    <property type="component" value="Unassembled WGS sequence"/>
</dbReference>
<sequence>MTTAPSLFISHGSPMFALEPGLLGPNLRAMGESLTDITAVLVVSPHWQTRGVRVASSVAPETIHDFGGFPAPLYQLQYAAPGAPAVAQDAARLLSDAGFEVALDERRGLDHGAWVPLRYLFPRADVPVFQVSLPQHIDAAGALRMGQALAPLRQRGVLVVGSGSLTHNLYEFRQHIRDPEYAQEFVDWVREAVAARDVEALVDYRRRAPHAERAHPTEEHYLPLLVAVGASADTDAPQLVEGGMTYGVLSMDSFAFGLPHAAQGKAG</sequence>
<evidence type="ECO:0000256" key="1">
    <source>
        <dbReference type="ARBA" id="ARBA00001947"/>
    </source>
</evidence>
<dbReference type="PIRSF" id="PIRSF006157">
    <property type="entry name" value="Doxgns_DODA"/>
    <property type="match status" value="1"/>
</dbReference>
<dbReference type="EMBL" id="JBHSMM010000001">
    <property type="protein sequence ID" value="MFC5439208.1"/>
    <property type="molecule type" value="Genomic_DNA"/>
</dbReference>
<comment type="similarity">
    <text evidence="2">Belongs to the DODA-type extradiol aromatic ring-opening dioxygenase family.</text>
</comment>
<dbReference type="InterPro" id="IPR004183">
    <property type="entry name" value="Xdiol_dOase_suB"/>
</dbReference>
<protein>
    <submittedName>
        <fullName evidence="7">Dioxygenase</fullName>
    </submittedName>
</protein>
<keyword evidence="3" id="KW-0479">Metal-binding</keyword>
<reference evidence="8" key="1">
    <citation type="journal article" date="2019" name="Int. J. Syst. Evol. Microbiol.">
        <title>The Global Catalogue of Microorganisms (GCM) 10K type strain sequencing project: providing services to taxonomists for standard genome sequencing and annotation.</title>
        <authorList>
            <consortium name="The Broad Institute Genomics Platform"/>
            <consortium name="The Broad Institute Genome Sequencing Center for Infectious Disease"/>
            <person name="Wu L."/>
            <person name="Ma J."/>
        </authorList>
    </citation>
    <scope>NUCLEOTIDE SEQUENCE [LARGE SCALE GENOMIC DNA]</scope>
    <source>
        <strain evidence="8">KACC 12822</strain>
    </source>
</reference>
<dbReference type="CDD" id="cd07363">
    <property type="entry name" value="45_DOPA_Dioxygenase"/>
    <property type="match status" value="1"/>
</dbReference>
<comment type="cofactor">
    <cofactor evidence="1">
        <name>Zn(2+)</name>
        <dbReference type="ChEBI" id="CHEBI:29105"/>
    </cofactor>
</comment>
<dbReference type="GO" id="GO:0051213">
    <property type="term" value="F:dioxygenase activity"/>
    <property type="evidence" value="ECO:0007669"/>
    <property type="project" value="UniProtKB-KW"/>
</dbReference>
<keyword evidence="5" id="KW-0560">Oxidoreductase</keyword>
<evidence type="ECO:0000313" key="8">
    <source>
        <dbReference type="Proteomes" id="UP001596018"/>
    </source>
</evidence>
<dbReference type="PANTHER" id="PTHR30096:SF0">
    <property type="entry name" value="4,5-DOPA DIOXYGENASE EXTRADIOL-LIKE PROTEIN"/>
    <property type="match status" value="1"/>
</dbReference>
<dbReference type="SUPFAM" id="SSF53213">
    <property type="entry name" value="LigB-like"/>
    <property type="match status" value="1"/>
</dbReference>